<dbReference type="EMBL" id="JAINDJ010000005">
    <property type="protein sequence ID" value="KAG9446222.1"/>
    <property type="molecule type" value="Genomic_DNA"/>
</dbReference>
<dbReference type="InterPro" id="IPR029033">
    <property type="entry name" value="His_PPase_superfam"/>
</dbReference>
<feature type="active site" description="Proton donor/acceptor" evidence="1">
    <location>
        <position position="187"/>
    </location>
</feature>
<dbReference type="AlphaFoldDB" id="A0AAV7EET9"/>
<dbReference type="PIRSF" id="PIRSF036920">
    <property type="entry name" value="X4Y4"/>
    <property type="match status" value="1"/>
</dbReference>
<dbReference type="SMART" id="SM00855">
    <property type="entry name" value="PGAM"/>
    <property type="match status" value="1"/>
</dbReference>
<protein>
    <recommendedName>
        <fullName evidence="6">Fructose-2,6-bisphosphatase</fullName>
    </recommendedName>
</protein>
<dbReference type="InterPro" id="IPR013078">
    <property type="entry name" value="His_Pase_superF_clade-1"/>
</dbReference>
<feature type="binding site" evidence="2">
    <location>
        <position position="160"/>
    </location>
    <ligand>
        <name>substrate</name>
    </ligand>
</feature>
<dbReference type="InterPro" id="IPR017070">
    <property type="entry name" value="UCP036920_PGAM-like_plant"/>
</dbReference>
<evidence type="ECO:0000256" key="1">
    <source>
        <dbReference type="PIRSR" id="PIRSR613078-1"/>
    </source>
</evidence>
<evidence type="ECO:0008006" key="6">
    <source>
        <dbReference type="Google" id="ProtNLM"/>
    </source>
</evidence>
<dbReference type="Proteomes" id="UP000825729">
    <property type="component" value="Unassembled WGS sequence"/>
</dbReference>
<name>A0AAV7EET9_ARIFI</name>
<dbReference type="PANTHER" id="PTHR47927">
    <property type="entry name" value="PUTATIVE-RELATED"/>
    <property type="match status" value="1"/>
</dbReference>
<feature type="region of interest" description="Disordered" evidence="3">
    <location>
        <begin position="1"/>
        <end position="65"/>
    </location>
</feature>
<evidence type="ECO:0000256" key="3">
    <source>
        <dbReference type="SAM" id="MobiDB-lite"/>
    </source>
</evidence>
<reference evidence="4 5" key="1">
    <citation type="submission" date="2021-07" db="EMBL/GenBank/DDBJ databases">
        <title>The Aristolochia fimbriata genome: insights into angiosperm evolution, floral development and chemical biosynthesis.</title>
        <authorList>
            <person name="Jiao Y."/>
        </authorList>
    </citation>
    <scope>NUCLEOTIDE SEQUENCE [LARGE SCALE GENOMIC DNA]</scope>
    <source>
        <strain evidence="4">IBCAS-2021</strain>
        <tissue evidence="4">Leaf</tissue>
    </source>
</reference>
<gene>
    <name evidence="4" type="ORF">H6P81_012350</name>
</gene>
<evidence type="ECO:0000313" key="4">
    <source>
        <dbReference type="EMBL" id="KAG9446222.1"/>
    </source>
</evidence>
<feature type="active site" description="Tele-phosphohistidine intermediate" evidence="1">
    <location>
        <position position="107"/>
    </location>
</feature>
<comment type="caution">
    <text evidence="4">The sequence shown here is derived from an EMBL/GenBank/DDBJ whole genome shotgun (WGS) entry which is preliminary data.</text>
</comment>
<organism evidence="4 5">
    <name type="scientific">Aristolochia fimbriata</name>
    <name type="common">White veined hardy Dutchman's pipe vine</name>
    <dbReference type="NCBI Taxonomy" id="158543"/>
    <lineage>
        <taxon>Eukaryota</taxon>
        <taxon>Viridiplantae</taxon>
        <taxon>Streptophyta</taxon>
        <taxon>Embryophyta</taxon>
        <taxon>Tracheophyta</taxon>
        <taxon>Spermatophyta</taxon>
        <taxon>Magnoliopsida</taxon>
        <taxon>Magnoliidae</taxon>
        <taxon>Piperales</taxon>
        <taxon>Aristolochiaceae</taxon>
        <taxon>Aristolochia</taxon>
    </lineage>
</organism>
<dbReference type="PANTHER" id="PTHR47927:SF2">
    <property type="entry name" value="PHOSPHOGLYCERATE MUTASE FAMILY PROTEIN"/>
    <property type="match status" value="1"/>
</dbReference>
<sequence>MGAAQSSQERDADEEEDEEEEEEQREAAGRDAGLLLKKVLQQEPEILPSHASASPLSPQPSTVGTPRLGPSIKVWDPYNVLSAAPPPLPLFPPGGVNPMVEVYLIAHGECGVSLRPDLVGGRCPTAALTADGNRQARALAVFLKSQGVNFNAVYSSPLERARATALSICQELNFFKEQIQSSDALTEMSLGQWEGCLQSEIYTPEMISLIDRCQPDFSAPAGESLRQVEFRMVEFLNSTVSRLLEKYPYLDKGFSRSNSDILTNHIQASAGSSLSHWDLLPRPPRPGLSRKVSGKSRLQFVSTVDNEGEDELFTRDSNQAYNETTSRSSTYTVGVFTHVIPIKCLLTGLLGCSPAMIHRLCIDDSSMTVLRRSLRSGWQIKRLNDTSHLRLL</sequence>
<accession>A0AAV7EET9</accession>
<evidence type="ECO:0000313" key="5">
    <source>
        <dbReference type="Proteomes" id="UP000825729"/>
    </source>
</evidence>
<dbReference type="Gene3D" id="3.40.50.1240">
    <property type="entry name" value="Phosphoglycerate mutase-like"/>
    <property type="match status" value="1"/>
</dbReference>
<dbReference type="SUPFAM" id="SSF53254">
    <property type="entry name" value="Phosphoglycerate mutase-like"/>
    <property type="match status" value="1"/>
</dbReference>
<feature type="compositionally biased region" description="Low complexity" evidence="3">
    <location>
        <begin position="47"/>
        <end position="61"/>
    </location>
</feature>
<feature type="compositionally biased region" description="Acidic residues" evidence="3">
    <location>
        <begin position="11"/>
        <end position="24"/>
    </location>
</feature>
<dbReference type="Pfam" id="PF00300">
    <property type="entry name" value="His_Phos_1"/>
    <property type="match status" value="2"/>
</dbReference>
<evidence type="ECO:0000256" key="2">
    <source>
        <dbReference type="PIRSR" id="PIRSR613078-2"/>
    </source>
</evidence>
<dbReference type="CDD" id="cd07067">
    <property type="entry name" value="HP_PGM_like"/>
    <property type="match status" value="1"/>
</dbReference>
<proteinExistence type="predicted"/>
<keyword evidence="5" id="KW-1185">Reference proteome</keyword>